<dbReference type="Proteomes" id="UP000002186">
    <property type="component" value="Chromosome"/>
</dbReference>
<name>C4KCJ7_THASP</name>
<keyword evidence="1" id="KW-0472">Membrane</keyword>
<accession>C4KCJ7</accession>
<dbReference type="OrthoDB" id="1864195at2"/>
<protein>
    <recommendedName>
        <fullName evidence="4">Oligosaccharide repeat unit polymerase</fullName>
    </recommendedName>
</protein>
<dbReference type="AlphaFoldDB" id="C4KCJ7"/>
<feature type="transmembrane region" description="Helical" evidence="1">
    <location>
        <begin position="347"/>
        <end position="364"/>
    </location>
</feature>
<organism evidence="2 3">
    <name type="scientific">Thauera aminoaromatica</name>
    <dbReference type="NCBI Taxonomy" id="164330"/>
    <lineage>
        <taxon>Bacteria</taxon>
        <taxon>Pseudomonadati</taxon>
        <taxon>Pseudomonadota</taxon>
        <taxon>Betaproteobacteria</taxon>
        <taxon>Rhodocyclales</taxon>
        <taxon>Zoogloeaceae</taxon>
        <taxon>Thauera</taxon>
    </lineage>
</organism>
<evidence type="ECO:0008006" key="4">
    <source>
        <dbReference type="Google" id="ProtNLM"/>
    </source>
</evidence>
<feature type="transmembrane region" description="Helical" evidence="1">
    <location>
        <begin position="376"/>
        <end position="395"/>
    </location>
</feature>
<feature type="transmembrane region" description="Helical" evidence="1">
    <location>
        <begin position="155"/>
        <end position="174"/>
    </location>
</feature>
<evidence type="ECO:0000313" key="2">
    <source>
        <dbReference type="EMBL" id="ACR02388.1"/>
    </source>
</evidence>
<dbReference type="RefSeq" id="WP_012586148.1">
    <property type="nucleotide sequence ID" value="NC_011662.2"/>
</dbReference>
<dbReference type="NCBIfam" id="TIGR04370">
    <property type="entry name" value="glyco_rpt_poly"/>
    <property type="match status" value="1"/>
</dbReference>
<gene>
    <name evidence="2" type="ordered locus">Tmz1t_3799</name>
</gene>
<proteinExistence type="predicted"/>
<dbReference type="STRING" id="85643.Tmz1t_3799"/>
<evidence type="ECO:0000256" key="1">
    <source>
        <dbReference type="SAM" id="Phobius"/>
    </source>
</evidence>
<feature type="transmembrane region" description="Helical" evidence="1">
    <location>
        <begin position="101"/>
        <end position="120"/>
    </location>
</feature>
<feature type="transmembrane region" description="Helical" evidence="1">
    <location>
        <begin position="401"/>
        <end position="422"/>
    </location>
</feature>
<dbReference type="KEGG" id="tmz:Tmz1t_3799"/>
<reference evidence="3" key="1">
    <citation type="submission" date="2009-05" db="EMBL/GenBank/DDBJ databases">
        <title>Complete sequence of chromosome of Thauera sp. MZ1T.</title>
        <authorList>
            <consortium name="US DOE Joint Genome Institute"/>
            <person name="Lucas S."/>
            <person name="Copeland A."/>
            <person name="Lapidus A."/>
            <person name="Glavina del Rio T."/>
            <person name="Dalin E."/>
            <person name="Tice H."/>
            <person name="Bruce D."/>
            <person name="Goodwin L."/>
            <person name="Pitluck S."/>
            <person name="Sims D."/>
            <person name="Brettin T."/>
            <person name="Detter J.C."/>
            <person name="Han C."/>
            <person name="Larimer F."/>
            <person name="Land M."/>
            <person name="Hauser L."/>
            <person name="Kyrpides N."/>
            <person name="Mikhailova N."/>
            <person name="Sayler G.S."/>
        </authorList>
    </citation>
    <scope>NUCLEOTIDE SEQUENCE [LARGE SCALE GENOMIC DNA]</scope>
    <source>
        <strain evidence="3">MZ1T</strain>
    </source>
</reference>
<reference evidence="2 3" key="2">
    <citation type="journal article" date="2012" name="Stand. Genomic Sci.">
        <title>Complete genome sequence of Thauera aminoaromatica strain MZ1T.</title>
        <authorList>
            <person name="Jiang K."/>
            <person name="Sanseverino J."/>
            <person name="Chauhan A."/>
            <person name="Lucas S."/>
            <person name="Copeland A."/>
            <person name="Lapidus A."/>
            <person name="Del Rio T.G."/>
            <person name="Dalin E."/>
            <person name="Tice H."/>
            <person name="Bruce D."/>
            <person name="Goodwin L."/>
            <person name="Pitluck S."/>
            <person name="Sims D."/>
            <person name="Brettin T."/>
            <person name="Detter J.C."/>
            <person name="Han C."/>
            <person name="Chang Y.J."/>
            <person name="Larimer F."/>
            <person name="Land M."/>
            <person name="Hauser L."/>
            <person name="Kyrpides N.C."/>
            <person name="Mikhailova N."/>
            <person name="Moser S."/>
            <person name="Jegier P."/>
            <person name="Close D."/>
            <person name="Debruyn J.M."/>
            <person name="Wang Y."/>
            <person name="Layton A.C."/>
            <person name="Allen M.S."/>
            <person name="Sayler G.S."/>
        </authorList>
    </citation>
    <scope>NUCLEOTIDE SEQUENCE [LARGE SCALE GENOMIC DNA]</scope>
    <source>
        <strain evidence="2 3">MZ1T</strain>
    </source>
</reference>
<keyword evidence="1" id="KW-0812">Transmembrane</keyword>
<feature type="transmembrane region" description="Helical" evidence="1">
    <location>
        <begin position="210"/>
        <end position="226"/>
    </location>
</feature>
<feature type="transmembrane region" description="Helical" evidence="1">
    <location>
        <begin position="59"/>
        <end position="80"/>
    </location>
</feature>
<feature type="transmembrane region" description="Helical" evidence="1">
    <location>
        <begin position="238"/>
        <end position="260"/>
    </location>
</feature>
<dbReference type="EMBL" id="CP001281">
    <property type="protein sequence ID" value="ACR02388.1"/>
    <property type="molecule type" value="Genomic_DNA"/>
</dbReference>
<dbReference type="HOGENOM" id="CLU_050015_0_0_4"/>
<keyword evidence="3" id="KW-1185">Reference proteome</keyword>
<dbReference type="eggNOG" id="ENOG5032F20">
    <property type="taxonomic scope" value="Bacteria"/>
</dbReference>
<evidence type="ECO:0000313" key="3">
    <source>
        <dbReference type="Proteomes" id="UP000002186"/>
    </source>
</evidence>
<keyword evidence="1" id="KW-1133">Transmembrane helix</keyword>
<sequence length="435" mass="49359">MVTFYLTATLLTLLLISWRIRSWSPTSPSVVSVSVFLASTILLTLGPKSLHKELSEHTALTIILALMAFFIGEIIALSSVKTKKPFRQTDWKKPIEIGTCTYINILFFSIVTLVWSYYSIKEMATAVGYREGEHLLIQYARLAVLQNEMRPSTTLILFSFMLRALSYTLTFAYLHNKILCKKEANLRLMLLLPSLIYLIQYMLWGSRGGVIEYISFFIFIYAYFKSRVTQSPKSTNLAVLKLAAKGLAFFLFIFIGAGSLKGWAESNPLEVIAVYGGGSLSALDVYLTNVRHPPAAFGQETLLGIYALLERVGLSSVSSSRILEFTTIGQTETTNIYTSIRRYINDYGILGMLYIQFTLGYLFSAGYVRLQKSKEIGYFALFYSTLFMILIYQALDEQALTTFLSTTQIFTIFFTFLFYNLLLRKKLNKSDQIII</sequence>
<feature type="transmembrane region" description="Helical" evidence="1">
    <location>
        <begin position="186"/>
        <end position="204"/>
    </location>
</feature>